<protein>
    <submittedName>
        <fullName evidence="1">Uncharacterized protein</fullName>
    </submittedName>
</protein>
<reference evidence="1" key="1">
    <citation type="journal article" date="2023" name="Mol. Phylogenet. Evol.">
        <title>Genome-scale phylogeny and comparative genomics of the fungal order Sordariales.</title>
        <authorList>
            <person name="Hensen N."/>
            <person name="Bonometti L."/>
            <person name="Westerberg I."/>
            <person name="Brannstrom I.O."/>
            <person name="Guillou S."/>
            <person name="Cros-Aarteil S."/>
            <person name="Calhoun S."/>
            <person name="Haridas S."/>
            <person name="Kuo A."/>
            <person name="Mondo S."/>
            <person name="Pangilinan J."/>
            <person name="Riley R."/>
            <person name="LaButti K."/>
            <person name="Andreopoulos B."/>
            <person name="Lipzen A."/>
            <person name="Chen C."/>
            <person name="Yan M."/>
            <person name="Daum C."/>
            <person name="Ng V."/>
            <person name="Clum A."/>
            <person name="Steindorff A."/>
            <person name="Ohm R.A."/>
            <person name="Martin F."/>
            <person name="Silar P."/>
            <person name="Natvig D.O."/>
            <person name="Lalanne C."/>
            <person name="Gautier V."/>
            <person name="Ament-Velasquez S.L."/>
            <person name="Kruys A."/>
            <person name="Hutchinson M.I."/>
            <person name="Powell A.J."/>
            <person name="Barry K."/>
            <person name="Miller A.N."/>
            <person name="Grigoriev I.V."/>
            <person name="Debuchy R."/>
            <person name="Gladieux P."/>
            <person name="Hiltunen Thoren M."/>
            <person name="Johannesson H."/>
        </authorList>
    </citation>
    <scope>NUCLEOTIDE SEQUENCE</scope>
    <source>
        <strain evidence="1">CBS 560.94</strain>
    </source>
</reference>
<keyword evidence="2" id="KW-1185">Reference proteome</keyword>
<reference evidence="1" key="2">
    <citation type="submission" date="2023-06" db="EMBL/GenBank/DDBJ databases">
        <authorList>
            <consortium name="Lawrence Berkeley National Laboratory"/>
            <person name="Haridas S."/>
            <person name="Hensen N."/>
            <person name="Bonometti L."/>
            <person name="Westerberg I."/>
            <person name="Brannstrom I.O."/>
            <person name="Guillou S."/>
            <person name="Cros-Aarteil S."/>
            <person name="Calhoun S."/>
            <person name="Kuo A."/>
            <person name="Mondo S."/>
            <person name="Pangilinan J."/>
            <person name="Riley R."/>
            <person name="Labutti K."/>
            <person name="Andreopoulos B."/>
            <person name="Lipzen A."/>
            <person name="Chen C."/>
            <person name="Yanf M."/>
            <person name="Daum C."/>
            <person name="Ng V."/>
            <person name="Clum A."/>
            <person name="Steindorff A."/>
            <person name="Ohm R."/>
            <person name="Martin F."/>
            <person name="Silar P."/>
            <person name="Natvig D."/>
            <person name="Lalanne C."/>
            <person name="Gautier V."/>
            <person name="Ament-Velasquez S.L."/>
            <person name="Kruys A."/>
            <person name="Hutchinson M.I."/>
            <person name="Powell A.J."/>
            <person name="Barry K."/>
            <person name="Miller A.N."/>
            <person name="Grigoriev I.V."/>
            <person name="Debuchy R."/>
            <person name="Gladieux P."/>
            <person name="Thoren M.H."/>
            <person name="Johannesson H."/>
        </authorList>
    </citation>
    <scope>NUCLEOTIDE SEQUENCE</scope>
    <source>
        <strain evidence="1">CBS 560.94</strain>
    </source>
</reference>
<name>A0AAE0J865_9PEZI</name>
<dbReference type="GeneID" id="87862205"/>
<comment type="caution">
    <text evidence="1">The sequence shown here is derived from an EMBL/GenBank/DDBJ whole genome shotgun (WGS) entry which is preliminary data.</text>
</comment>
<dbReference type="RefSeq" id="XP_062678207.1">
    <property type="nucleotide sequence ID" value="XM_062825051.1"/>
</dbReference>
<dbReference type="EMBL" id="JAUEPP010000007">
    <property type="protein sequence ID" value="KAK3338847.1"/>
    <property type="molecule type" value="Genomic_DNA"/>
</dbReference>
<proteinExistence type="predicted"/>
<organism evidence="1 2">
    <name type="scientific">Neurospora tetraspora</name>
    <dbReference type="NCBI Taxonomy" id="94610"/>
    <lineage>
        <taxon>Eukaryota</taxon>
        <taxon>Fungi</taxon>
        <taxon>Dikarya</taxon>
        <taxon>Ascomycota</taxon>
        <taxon>Pezizomycotina</taxon>
        <taxon>Sordariomycetes</taxon>
        <taxon>Sordariomycetidae</taxon>
        <taxon>Sordariales</taxon>
        <taxon>Sordariaceae</taxon>
        <taxon>Neurospora</taxon>
    </lineage>
</organism>
<sequence>VHGSSWGYVFGCYLLSSLKTARQPPSCSISDPLSRDKWSGHDPVLNIWTSPARRNEPNPLPPCHLVSSWLLLLLVLSLLSNHRV</sequence>
<gene>
    <name evidence="1" type="ORF">B0H65DRAFT_433207</name>
</gene>
<evidence type="ECO:0000313" key="1">
    <source>
        <dbReference type="EMBL" id="KAK3338847.1"/>
    </source>
</evidence>
<dbReference type="AlphaFoldDB" id="A0AAE0J865"/>
<feature type="non-terminal residue" evidence="1">
    <location>
        <position position="1"/>
    </location>
</feature>
<accession>A0AAE0J865</accession>
<dbReference type="Proteomes" id="UP001278500">
    <property type="component" value="Unassembled WGS sequence"/>
</dbReference>
<evidence type="ECO:0000313" key="2">
    <source>
        <dbReference type="Proteomes" id="UP001278500"/>
    </source>
</evidence>